<evidence type="ECO:0000313" key="1">
    <source>
        <dbReference type="EMBL" id="QDV34005.1"/>
    </source>
</evidence>
<protein>
    <submittedName>
        <fullName evidence="1">Uncharacterized protein</fullName>
    </submittedName>
</protein>
<evidence type="ECO:0000313" key="2">
    <source>
        <dbReference type="Proteomes" id="UP000317835"/>
    </source>
</evidence>
<dbReference type="RefSeq" id="WP_197446834.1">
    <property type="nucleotide sequence ID" value="NZ_CP036426.1"/>
</dbReference>
<sequence length="82" mass="8724">MLRPDERIVLEYLAAGPGPADPMAAAGHLRGRRPALGLFEAARVLYDLEDLGLVRREGGRAERVAITPAGRVALGRPDAPTP</sequence>
<dbReference type="KEGG" id="tpla:ElP_18860"/>
<dbReference type="EMBL" id="CP036426">
    <property type="protein sequence ID" value="QDV34005.1"/>
    <property type="molecule type" value="Genomic_DNA"/>
</dbReference>
<proteinExistence type="predicted"/>
<name>A0A518GZJ0_9BACT</name>
<gene>
    <name evidence="1" type="ORF">ElP_18860</name>
</gene>
<dbReference type="Proteomes" id="UP000317835">
    <property type="component" value="Chromosome"/>
</dbReference>
<dbReference type="AlphaFoldDB" id="A0A518GZJ0"/>
<accession>A0A518GZJ0</accession>
<organism evidence="1 2">
    <name type="scientific">Tautonia plasticadhaerens</name>
    <dbReference type="NCBI Taxonomy" id="2527974"/>
    <lineage>
        <taxon>Bacteria</taxon>
        <taxon>Pseudomonadati</taxon>
        <taxon>Planctomycetota</taxon>
        <taxon>Planctomycetia</taxon>
        <taxon>Isosphaerales</taxon>
        <taxon>Isosphaeraceae</taxon>
        <taxon>Tautonia</taxon>
    </lineage>
</organism>
<reference evidence="1 2" key="1">
    <citation type="submission" date="2019-02" db="EMBL/GenBank/DDBJ databases">
        <title>Deep-cultivation of Planctomycetes and their phenomic and genomic characterization uncovers novel biology.</title>
        <authorList>
            <person name="Wiegand S."/>
            <person name="Jogler M."/>
            <person name="Boedeker C."/>
            <person name="Pinto D."/>
            <person name="Vollmers J."/>
            <person name="Rivas-Marin E."/>
            <person name="Kohn T."/>
            <person name="Peeters S.H."/>
            <person name="Heuer A."/>
            <person name="Rast P."/>
            <person name="Oberbeckmann S."/>
            <person name="Bunk B."/>
            <person name="Jeske O."/>
            <person name="Meyerdierks A."/>
            <person name="Storesund J.E."/>
            <person name="Kallscheuer N."/>
            <person name="Luecker S."/>
            <person name="Lage O.M."/>
            <person name="Pohl T."/>
            <person name="Merkel B.J."/>
            <person name="Hornburger P."/>
            <person name="Mueller R.-W."/>
            <person name="Bruemmer F."/>
            <person name="Labrenz M."/>
            <person name="Spormann A.M."/>
            <person name="Op den Camp H."/>
            <person name="Overmann J."/>
            <person name="Amann R."/>
            <person name="Jetten M.S.M."/>
            <person name="Mascher T."/>
            <person name="Medema M.H."/>
            <person name="Devos D.P."/>
            <person name="Kaster A.-K."/>
            <person name="Ovreas L."/>
            <person name="Rohde M."/>
            <person name="Galperin M.Y."/>
            <person name="Jogler C."/>
        </authorList>
    </citation>
    <scope>NUCLEOTIDE SEQUENCE [LARGE SCALE GENOMIC DNA]</scope>
    <source>
        <strain evidence="1 2">ElP</strain>
    </source>
</reference>
<keyword evidence="2" id="KW-1185">Reference proteome</keyword>